<accession>A0A225UDB0</accession>
<dbReference type="GO" id="GO:0005730">
    <property type="term" value="C:nucleolus"/>
    <property type="evidence" value="ECO:0007669"/>
    <property type="project" value="TreeGrafter"/>
</dbReference>
<dbReference type="PANTHER" id="PTHR14369">
    <property type="entry name" value="SURFEIT LOCUS PROTEIN 6"/>
    <property type="match status" value="1"/>
</dbReference>
<evidence type="ECO:0000313" key="8">
    <source>
        <dbReference type="Proteomes" id="UP000198211"/>
    </source>
</evidence>
<feature type="compositionally biased region" description="Basic and acidic residues" evidence="5">
    <location>
        <begin position="121"/>
        <end position="131"/>
    </location>
</feature>
<dbReference type="GO" id="GO:0042274">
    <property type="term" value="P:ribosomal small subunit biogenesis"/>
    <property type="evidence" value="ECO:0007669"/>
    <property type="project" value="TreeGrafter"/>
</dbReference>
<comment type="caution">
    <text evidence="7">The sequence shown here is derived from an EMBL/GenBank/DDBJ whole genome shotgun (WGS) entry which is preliminary data.</text>
</comment>
<proteinExistence type="inferred from homology"/>
<dbReference type="Proteomes" id="UP000198211">
    <property type="component" value="Unassembled WGS sequence"/>
</dbReference>
<feature type="compositionally biased region" description="Basic and acidic residues" evidence="5">
    <location>
        <begin position="138"/>
        <end position="161"/>
    </location>
</feature>
<feature type="coiled-coil region" evidence="4">
    <location>
        <begin position="23"/>
        <end position="50"/>
    </location>
</feature>
<organism evidence="7 8">
    <name type="scientific">Phytophthora megakarya</name>
    <dbReference type="NCBI Taxonomy" id="4795"/>
    <lineage>
        <taxon>Eukaryota</taxon>
        <taxon>Sar</taxon>
        <taxon>Stramenopiles</taxon>
        <taxon>Oomycota</taxon>
        <taxon>Peronosporomycetes</taxon>
        <taxon>Peronosporales</taxon>
        <taxon>Peronosporaceae</taxon>
        <taxon>Phytophthora</taxon>
    </lineage>
</organism>
<dbReference type="GO" id="GO:0003677">
    <property type="term" value="F:DNA binding"/>
    <property type="evidence" value="ECO:0007669"/>
    <property type="project" value="TreeGrafter"/>
</dbReference>
<dbReference type="Pfam" id="PF04935">
    <property type="entry name" value="SURF6"/>
    <property type="match status" value="1"/>
</dbReference>
<feature type="region of interest" description="Disordered" evidence="5">
    <location>
        <begin position="80"/>
        <end position="174"/>
    </location>
</feature>
<evidence type="ECO:0000256" key="4">
    <source>
        <dbReference type="SAM" id="Coils"/>
    </source>
</evidence>
<evidence type="ECO:0000259" key="6">
    <source>
        <dbReference type="Pfam" id="PF04935"/>
    </source>
</evidence>
<evidence type="ECO:0000313" key="7">
    <source>
        <dbReference type="EMBL" id="OWY91022.1"/>
    </source>
</evidence>
<keyword evidence="4" id="KW-0175">Coiled coil</keyword>
<dbReference type="GO" id="GO:0042273">
    <property type="term" value="P:ribosomal large subunit biogenesis"/>
    <property type="evidence" value="ECO:0007669"/>
    <property type="project" value="TreeGrafter"/>
</dbReference>
<keyword evidence="8" id="KW-1185">Reference proteome</keyword>
<protein>
    <recommendedName>
        <fullName evidence="6">Ribosomal RNA-processing protein 14/surfeit locus protein 6 C-terminal domain-containing protein</fullName>
    </recommendedName>
</protein>
<evidence type="ECO:0000256" key="1">
    <source>
        <dbReference type="ARBA" id="ARBA00004123"/>
    </source>
</evidence>
<evidence type="ECO:0000256" key="2">
    <source>
        <dbReference type="ARBA" id="ARBA00005904"/>
    </source>
</evidence>
<dbReference type="PANTHER" id="PTHR14369:SF0">
    <property type="entry name" value="SURFEIT LOCUS PROTEIN 6"/>
    <property type="match status" value="1"/>
</dbReference>
<feature type="region of interest" description="Disordered" evidence="5">
    <location>
        <begin position="1"/>
        <end position="23"/>
    </location>
</feature>
<dbReference type="EMBL" id="NBNE01021270">
    <property type="protein sequence ID" value="OWY91022.1"/>
    <property type="molecule type" value="Genomic_DNA"/>
</dbReference>
<evidence type="ECO:0000256" key="3">
    <source>
        <dbReference type="ARBA" id="ARBA00023242"/>
    </source>
</evidence>
<keyword evidence="3" id="KW-0539">Nucleus</keyword>
<comment type="similarity">
    <text evidence="2">Belongs to the SURF6 family.</text>
</comment>
<name>A0A225UDB0_9STRA</name>
<dbReference type="AlphaFoldDB" id="A0A225UDB0"/>
<dbReference type="OrthoDB" id="77895at2759"/>
<gene>
    <name evidence="7" type="ORF">PHMEG_00040569</name>
</gene>
<dbReference type="GO" id="GO:0003723">
    <property type="term" value="F:RNA binding"/>
    <property type="evidence" value="ECO:0007669"/>
    <property type="project" value="TreeGrafter"/>
</dbReference>
<dbReference type="InterPro" id="IPR029190">
    <property type="entry name" value="Rrp14/SURF6_C"/>
</dbReference>
<dbReference type="InterPro" id="IPR007019">
    <property type="entry name" value="SURF6"/>
</dbReference>
<feature type="compositionally biased region" description="Basic residues" evidence="5">
    <location>
        <begin position="80"/>
        <end position="90"/>
    </location>
</feature>
<reference evidence="8" key="1">
    <citation type="submission" date="2017-03" db="EMBL/GenBank/DDBJ databases">
        <title>Phytopthora megakarya and P. palmivora, two closely related causual agents of cacao black pod achieved similar genome size and gene model numbers by different mechanisms.</title>
        <authorList>
            <person name="Ali S."/>
            <person name="Shao J."/>
            <person name="Larry D.J."/>
            <person name="Kronmiller B."/>
            <person name="Shen D."/>
            <person name="Strem M.D."/>
            <person name="Melnick R.L."/>
            <person name="Guiltinan M.J."/>
            <person name="Tyler B.M."/>
            <person name="Meinhardt L.W."/>
            <person name="Bailey B.A."/>
        </authorList>
    </citation>
    <scope>NUCLEOTIDE SEQUENCE [LARGE SCALE GENOMIC DNA]</scope>
    <source>
        <strain evidence="8">zdho120</strain>
    </source>
</reference>
<feature type="non-terminal residue" evidence="7">
    <location>
        <position position="1"/>
    </location>
</feature>
<dbReference type="STRING" id="4795.A0A225UDB0"/>
<feature type="compositionally biased region" description="Basic and acidic residues" evidence="5">
    <location>
        <begin position="91"/>
        <end position="107"/>
    </location>
</feature>
<evidence type="ECO:0000256" key="5">
    <source>
        <dbReference type="SAM" id="MobiDB-lite"/>
    </source>
</evidence>
<sequence>GSLLLDDGAEKDNKPKTRHGQSVRGIQNLLKKAERNAQRLEELKKTEEGTEKVKAKGWDTALQQAAGNVVMDDPKLLRNKLKKKEKAKAKSTKEWKERTAKLEVSKKERQKKKLANALGRGKKDVAKPAEKKGRKGPVRGDRRAGFEGKKGEAFLNADKKGGKPAGKKPAGPSK</sequence>
<feature type="domain" description="Ribosomal RNA-processing protein 14/surfeit locus protein 6 C-terminal" evidence="6">
    <location>
        <begin position="10"/>
        <end position="120"/>
    </location>
</feature>
<comment type="subcellular location">
    <subcellularLocation>
        <location evidence="1">Nucleus</location>
    </subcellularLocation>
</comment>